<sequence length="282" mass="31903">MKILVTGATGFLGHHVISTLVERGVEVVATGRSLSKMKQAPWADAVTLVQMDLDQLPDSLMDQLHHPSHCVHLAWPNLPDYKSETHLNHSLPQSKNFLCKLIDQGIQKILVAGTCFEYGMQEGELSEKFPPRPDNPYGRAKNQLRLELESYLKDKDTDLQWARLFYMYGKGQNPKSLFAQLQKAIQSGCDEFDMSGGQQIRDYLPVEEVAAAIADLICHPTHTGTINVCSGENVPLLDLVKRYLENHNADIKLNLGVFPYPDWEPFKFWGAPHLLEKVRKQR</sequence>
<dbReference type="AlphaFoldDB" id="A0A2C8F9R8"/>
<dbReference type="RefSeq" id="WP_097012389.1">
    <property type="nucleotide sequence ID" value="NZ_LT907975.1"/>
</dbReference>
<dbReference type="CDD" id="cd08946">
    <property type="entry name" value="SDR_e"/>
    <property type="match status" value="1"/>
</dbReference>
<keyword evidence="4" id="KW-1185">Reference proteome</keyword>
<dbReference type="InterPro" id="IPR036291">
    <property type="entry name" value="NAD(P)-bd_dom_sf"/>
</dbReference>
<reference evidence="4" key="1">
    <citation type="submission" date="2017-09" db="EMBL/GenBank/DDBJ databases">
        <authorList>
            <person name="Regsiter A."/>
            <person name="William W."/>
        </authorList>
    </citation>
    <scope>NUCLEOTIDE SEQUENCE [LARGE SCALE GENOMIC DNA]</scope>
    <source>
        <strain evidence="4">500-1</strain>
    </source>
</reference>
<evidence type="ECO:0000256" key="1">
    <source>
        <dbReference type="ARBA" id="ARBA00007637"/>
    </source>
</evidence>
<evidence type="ECO:0000313" key="3">
    <source>
        <dbReference type="EMBL" id="SOB59527.1"/>
    </source>
</evidence>
<dbReference type="EMBL" id="LT907975">
    <property type="protein sequence ID" value="SOB59527.1"/>
    <property type="molecule type" value="Genomic_DNA"/>
</dbReference>
<protein>
    <submittedName>
        <fullName evidence="3">NAD-dependent epimerase/dehydratase</fullName>
    </submittedName>
</protein>
<dbReference type="Pfam" id="PF01370">
    <property type="entry name" value="Epimerase"/>
    <property type="match status" value="1"/>
</dbReference>
<dbReference type="Proteomes" id="UP000219215">
    <property type="component" value="Chromosome DPRO"/>
</dbReference>
<dbReference type="SUPFAM" id="SSF51735">
    <property type="entry name" value="NAD(P)-binding Rossmann-fold domains"/>
    <property type="match status" value="1"/>
</dbReference>
<dbReference type="PANTHER" id="PTHR43000">
    <property type="entry name" value="DTDP-D-GLUCOSE 4,6-DEHYDRATASE-RELATED"/>
    <property type="match status" value="1"/>
</dbReference>
<proteinExistence type="inferred from homology"/>
<gene>
    <name evidence="3" type="ORF">DPRO_2618</name>
</gene>
<dbReference type="InterPro" id="IPR001509">
    <property type="entry name" value="Epimerase_deHydtase"/>
</dbReference>
<name>A0A2C8F9R8_9BACT</name>
<organism evidence="3 4">
    <name type="scientific">Pseudodesulfovibrio profundus</name>
    <dbReference type="NCBI Taxonomy" id="57320"/>
    <lineage>
        <taxon>Bacteria</taxon>
        <taxon>Pseudomonadati</taxon>
        <taxon>Thermodesulfobacteriota</taxon>
        <taxon>Desulfovibrionia</taxon>
        <taxon>Desulfovibrionales</taxon>
        <taxon>Desulfovibrionaceae</taxon>
    </lineage>
</organism>
<comment type="similarity">
    <text evidence="1">Belongs to the NAD(P)-dependent epimerase/dehydratase family.</text>
</comment>
<dbReference type="KEGG" id="pprf:DPRO_2618"/>
<evidence type="ECO:0000259" key="2">
    <source>
        <dbReference type="Pfam" id="PF01370"/>
    </source>
</evidence>
<feature type="domain" description="NAD-dependent epimerase/dehydratase" evidence="2">
    <location>
        <begin position="3"/>
        <end position="228"/>
    </location>
</feature>
<dbReference type="Gene3D" id="3.40.50.720">
    <property type="entry name" value="NAD(P)-binding Rossmann-like Domain"/>
    <property type="match status" value="1"/>
</dbReference>
<evidence type="ECO:0000313" key="4">
    <source>
        <dbReference type="Proteomes" id="UP000219215"/>
    </source>
</evidence>
<dbReference type="OrthoDB" id="9801785at2"/>
<accession>A0A2C8F9R8</accession>